<evidence type="ECO:0000256" key="8">
    <source>
        <dbReference type="ARBA" id="ARBA00023251"/>
    </source>
</evidence>
<dbReference type="FunFam" id="3.40.50.300:FF:000589">
    <property type="entry name" value="ABC transporter, ATP-binding subunit"/>
    <property type="match status" value="1"/>
</dbReference>
<reference evidence="10" key="1">
    <citation type="submission" date="2021-11" db="EMBL/GenBank/DDBJ databases">
        <title>Streptomyces corallinus and Kineosporia corallina sp. nov., two new coral-derived marine actinobacteria.</title>
        <authorList>
            <person name="Buangrab K."/>
            <person name="Sutthacheep M."/>
            <person name="Yeemin T."/>
            <person name="Harunari E."/>
            <person name="Igarashi Y."/>
            <person name="Sripreechasak P."/>
            <person name="Kanchanasin P."/>
            <person name="Tanasupawat S."/>
            <person name="Phongsopitanun W."/>
        </authorList>
    </citation>
    <scope>NUCLEOTIDE SEQUENCE</scope>
    <source>
        <strain evidence="10">JCM 31032</strain>
    </source>
</reference>
<evidence type="ECO:0000313" key="10">
    <source>
        <dbReference type="EMBL" id="MCD5316033.1"/>
    </source>
</evidence>
<dbReference type="AlphaFoldDB" id="A0A9X1T3S6"/>
<sequence>MAIIEVRGLRKTYGDVVAVDHIDLDVGEGEIFGILGPNGAGKTTTVESIAGLTRPTAGTVSVAGIDPYLDRVAATSMIGVQLQQAGLQGKLTVKEALELFASFYDDPADGLELAEQLGLGDKRDAYYSALSGGQQQRLAIALALVGRPRVALLDELTTGLDPASRRNVWKLVEAARDQGTTIVLVSHLMPEVQRLCDRIALIDRGRVAALDTPAGLVASSSAPTVMSFTPDAPVDLERLRALEGVAEVRQRAERLEVVADDAAVLAVLDLLSRSDVRPEKLRVTQSTLDEAYLSLVAGSENEEAPA</sequence>
<name>A0A9X1T3S6_9ACTN</name>
<dbReference type="SUPFAM" id="SSF52540">
    <property type="entry name" value="P-loop containing nucleoside triphosphate hydrolases"/>
    <property type="match status" value="1"/>
</dbReference>
<dbReference type="Gene3D" id="3.40.50.300">
    <property type="entry name" value="P-loop containing nucleotide triphosphate hydrolases"/>
    <property type="match status" value="1"/>
</dbReference>
<keyword evidence="4" id="KW-0547">Nucleotide-binding</keyword>
<dbReference type="InterPro" id="IPR017871">
    <property type="entry name" value="ABC_transporter-like_CS"/>
</dbReference>
<keyword evidence="6" id="KW-1278">Translocase</keyword>
<dbReference type="GO" id="GO:0005886">
    <property type="term" value="C:plasma membrane"/>
    <property type="evidence" value="ECO:0007669"/>
    <property type="project" value="UniProtKB-SubCell"/>
</dbReference>
<evidence type="ECO:0000256" key="3">
    <source>
        <dbReference type="ARBA" id="ARBA00022475"/>
    </source>
</evidence>
<evidence type="ECO:0000256" key="5">
    <source>
        <dbReference type="ARBA" id="ARBA00022840"/>
    </source>
</evidence>
<feature type="domain" description="ABC transporter" evidence="9">
    <location>
        <begin position="4"/>
        <end position="229"/>
    </location>
</feature>
<dbReference type="GO" id="GO:0005524">
    <property type="term" value="F:ATP binding"/>
    <property type="evidence" value="ECO:0007669"/>
    <property type="project" value="UniProtKB-KW"/>
</dbReference>
<dbReference type="PROSITE" id="PS50893">
    <property type="entry name" value="ABC_TRANSPORTER_2"/>
    <property type="match status" value="1"/>
</dbReference>
<dbReference type="PROSITE" id="PS00211">
    <property type="entry name" value="ABC_TRANSPORTER_1"/>
    <property type="match status" value="1"/>
</dbReference>
<dbReference type="SMART" id="SM00382">
    <property type="entry name" value="AAA"/>
    <property type="match status" value="1"/>
</dbReference>
<protein>
    <submittedName>
        <fullName evidence="10">ABC transporter ATP-binding protein</fullName>
    </submittedName>
</protein>
<accession>A0A9X1T3S6</accession>
<dbReference type="PANTHER" id="PTHR42711">
    <property type="entry name" value="ABC TRANSPORTER ATP-BINDING PROTEIN"/>
    <property type="match status" value="1"/>
</dbReference>
<comment type="subcellular location">
    <subcellularLocation>
        <location evidence="1">Cell membrane</location>
        <topology evidence="1">Peripheral membrane protein</topology>
    </subcellularLocation>
</comment>
<dbReference type="InterPro" id="IPR050763">
    <property type="entry name" value="ABC_transporter_ATP-binding"/>
</dbReference>
<dbReference type="CDD" id="cd03230">
    <property type="entry name" value="ABC_DR_subfamily_A"/>
    <property type="match status" value="1"/>
</dbReference>
<keyword evidence="8" id="KW-0046">Antibiotic resistance</keyword>
<evidence type="ECO:0000256" key="1">
    <source>
        <dbReference type="ARBA" id="ARBA00004202"/>
    </source>
</evidence>
<dbReference type="GO" id="GO:0016887">
    <property type="term" value="F:ATP hydrolysis activity"/>
    <property type="evidence" value="ECO:0007669"/>
    <property type="project" value="InterPro"/>
</dbReference>
<evidence type="ECO:0000313" key="11">
    <source>
        <dbReference type="Proteomes" id="UP001138997"/>
    </source>
</evidence>
<keyword evidence="2" id="KW-0813">Transport</keyword>
<dbReference type="Pfam" id="PF00005">
    <property type="entry name" value="ABC_tran"/>
    <property type="match status" value="1"/>
</dbReference>
<dbReference type="GO" id="GO:0046677">
    <property type="term" value="P:response to antibiotic"/>
    <property type="evidence" value="ECO:0007669"/>
    <property type="project" value="UniProtKB-KW"/>
</dbReference>
<organism evidence="10 11">
    <name type="scientific">Kineosporia babensis</name>
    <dbReference type="NCBI Taxonomy" id="499548"/>
    <lineage>
        <taxon>Bacteria</taxon>
        <taxon>Bacillati</taxon>
        <taxon>Actinomycetota</taxon>
        <taxon>Actinomycetes</taxon>
        <taxon>Kineosporiales</taxon>
        <taxon>Kineosporiaceae</taxon>
        <taxon>Kineosporia</taxon>
    </lineage>
</organism>
<keyword evidence="5 10" id="KW-0067">ATP-binding</keyword>
<gene>
    <name evidence="10" type="ORF">LR394_34575</name>
</gene>
<evidence type="ECO:0000256" key="4">
    <source>
        <dbReference type="ARBA" id="ARBA00022741"/>
    </source>
</evidence>
<dbReference type="EMBL" id="JAJOMB010000026">
    <property type="protein sequence ID" value="MCD5316033.1"/>
    <property type="molecule type" value="Genomic_DNA"/>
</dbReference>
<evidence type="ECO:0000256" key="6">
    <source>
        <dbReference type="ARBA" id="ARBA00022967"/>
    </source>
</evidence>
<keyword evidence="3" id="KW-1003">Cell membrane</keyword>
<keyword evidence="11" id="KW-1185">Reference proteome</keyword>
<evidence type="ECO:0000259" key="9">
    <source>
        <dbReference type="PROSITE" id="PS50893"/>
    </source>
</evidence>
<evidence type="ECO:0000256" key="7">
    <source>
        <dbReference type="ARBA" id="ARBA00023136"/>
    </source>
</evidence>
<proteinExistence type="predicted"/>
<evidence type="ECO:0000256" key="2">
    <source>
        <dbReference type="ARBA" id="ARBA00022448"/>
    </source>
</evidence>
<dbReference type="RefSeq" id="WP_231448869.1">
    <property type="nucleotide sequence ID" value="NZ_JAJOMB010000026.1"/>
</dbReference>
<dbReference type="InterPro" id="IPR003439">
    <property type="entry name" value="ABC_transporter-like_ATP-bd"/>
</dbReference>
<dbReference type="PANTHER" id="PTHR42711:SF16">
    <property type="entry name" value="ABC TRANSPORTER ATP-BINDING PROTEIN"/>
    <property type="match status" value="1"/>
</dbReference>
<keyword evidence="7" id="KW-0472">Membrane</keyword>
<comment type="caution">
    <text evidence="10">The sequence shown here is derived from an EMBL/GenBank/DDBJ whole genome shotgun (WGS) entry which is preliminary data.</text>
</comment>
<dbReference type="InterPro" id="IPR003593">
    <property type="entry name" value="AAA+_ATPase"/>
</dbReference>
<dbReference type="InterPro" id="IPR027417">
    <property type="entry name" value="P-loop_NTPase"/>
</dbReference>
<dbReference type="Proteomes" id="UP001138997">
    <property type="component" value="Unassembled WGS sequence"/>
</dbReference>